<dbReference type="RefSeq" id="XP_017860558.1">
    <property type="nucleotide sequence ID" value="XM_018005069.1"/>
</dbReference>
<dbReference type="PANTHER" id="PTHR22706">
    <property type="entry name" value="ASSEMBLY FACTOR FOR SPINDLE MICROTUBULES"/>
    <property type="match status" value="1"/>
</dbReference>
<sequence>MTHFDHKKIRFAVLPDKNEKKGNDENLSSSCDSFPQKYSRTSLLIMDYKEFLAARAVQAAWRGHQQQEAFHYATKAAITIQRWWRGFHARNRFFSIVEQMVQDGAIAFYNRAATKIQAFFRGWYTRKTVHDMHNLRRMQICAAEDLLNDVACKLHHLLRTYSIPGIYSLRNSHCLSKVEQLMTSMTYRFLNDRASYHRVRRETLARTQATQFERNAHYTNVPYPGPNFNSACEPCREDIIINKPIELCMYKIITEYERAAVNPTIAKTRRTLTTRKFHAQSRKMWEKVGKVQGDFCSDVINSMRKWHIWNAKKLIVARDIYRDPEKLSYFLDDVSRLLREYTQSCYCHESTLPQI</sequence>
<evidence type="ECO:0000256" key="4">
    <source>
        <dbReference type="ARBA" id="ARBA00022860"/>
    </source>
</evidence>
<dbReference type="CDD" id="cd23767">
    <property type="entry name" value="IQCD"/>
    <property type="match status" value="1"/>
</dbReference>
<evidence type="ECO:0000313" key="6">
    <source>
        <dbReference type="RefSeq" id="XP_017860558.1"/>
    </source>
</evidence>
<organism evidence="5 6">
    <name type="scientific">Drosophila arizonae</name>
    <name type="common">Fruit fly</name>
    <dbReference type="NCBI Taxonomy" id="7263"/>
    <lineage>
        <taxon>Eukaryota</taxon>
        <taxon>Metazoa</taxon>
        <taxon>Ecdysozoa</taxon>
        <taxon>Arthropoda</taxon>
        <taxon>Hexapoda</taxon>
        <taxon>Insecta</taxon>
        <taxon>Pterygota</taxon>
        <taxon>Neoptera</taxon>
        <taxon>Endopterygota</taxon>
        <taxon>Diptera</taxon>
        <taxon>Brachycera</taxon>
        <taxon>Muscomorpha</taxon>
        <taxon>Ephydroidea</taxon>
        <taxon>Drosophilidae</taxon>
        <taxon>Drosophila</taxon>
    </lineage>
</organism>
<reference evidence="5" key="1">
    <citation type="journal article" date="1997" name="Nucleic Acids Res.">
        <title>tRNAscan-SE: a program for improved detection of transfer RNA genes in genomic sequence.</title>
        <authorList>
            <person name="Lowe T.M."/>
            <person name="Eddy S.R."/>
        </authorList>
    </citation>
    <scope>NUCLEOTIDE SEQUENCE [LARGE SCALE GENOMIC DNA]</scope>
</reference>
<dbReference type="PROSITE" id="PS50096">
    <property type="entry name" value="IQ"/>
    <property type="match status" value="2"/>
</dbReference>
<protein>
    <submittedName>
        <fullName evidence="6">Uncharacterized protein LOC108612161</fullName>
    </submittedName>
</protein>
<dbReference type="InterPro" id="IPR051185">
    <property type="entry name" value="ASPM"/>
</dbReference>
<comment type="subcellular location">
    <subcellularLocation>
        <location evidence="1">Cytoplasm</location>
    </subcellularLocation>
</comment>
<dbReference type="InterPro" id="IPR027417">
    <property type="entry name" value="P-loop_NTPase"/>
</dbReference>
<evidence type="ECO:0000256" key="1">
    <source>
        <dbReference type="ARBA" id="ARBA00004496"/>
    </source>
</evidence>
<keyword evidence="2" id="KW-0963">Cytoplasm</keyword>
<reference evidence="6" key="3">
    <citation type="submission" date="2025-08" db="UniProtKB">
        <authorList>
            <consortium name="RefSeq"/>
        </authorList>
    </citation>
    <scope>IDENTIFICATION</scope>
    <source>
        <tissue evidence="6">Whole organism</tissue>
    </source>
</reference>
<dbReference type="InterPro" id="IPR000048">
    <property type="entry name" value="IQ_motif_EF-hand-BS"/>
</dbReference>
<dbReference type="GeneID" id="108612161"/>
<dbReference type="SUPFAM" id="SSF52540">
    <property type="entry name" value="P-loop containing nucleoside triphosphate hydrolases"/>
    <property type="match status" value="1"/>
</dbReference>
<dbReference type="PANTHER" id="PTHR22706:SF1">
    <property type="entry name" value="ASSEMBLY FACTOR FOR SPINDLE MICROTUBULES"/>
    <property type="match status" value="1"/>
</dbReference>
<gene>
    <name evidence="6" type="primary">LOC108612161</name>
</gene>
<dbReference type="Proteomes" id="UP000694904">
    <property type="component" value="Chromosome 3"/>
</dbReference>
<keyword evidence="4" id="KW-0112">Calmodulin-binding</keyword>
<dbReference type="SMART" id="SM00015">
    <property type="entry name" value="IQ"/>
    <property type="match status" value="3"/>
</dbReference>
<evidence type="ECO:0000256" key="3">
    <source>
        <dbReference type="ARBA" id="ARBA00022737"/>
    </source>
</evidence>
<proteinExistence type="predicted"/>
<evidence type="ECO:0000313" key="5">
    <source>
        <dbReference type="Proteomes" id="UP000694904"/>
    </source>
</evidence>
<reference evidence="5" key="2">
    <citation type="journal article" date="2016" name="G3 (Bethesda)">
        <title>Genome Evolution in Three Species of Cactophilic Drosophila.</title>
        <authorList>
            <person name="Sanchez-Flores A."/>
            <person name="Penazola F."/>
            <person name="Carpinteyro-Ponce J."/>
            <person name="Nazario-Yepiz N."/>
            <person name="Abreu-Goodger C."/>
            <person name="Machado C.A."/>
            <person name="Markow T.A."/>
        </authorList>
    </citation>
    <scope>NUCLEOTIDE SEQUENCE [LARGE SCALE GENOMIC DNA]</scope>
</reference>
<keyword evidence="3" id="KW-0677">Repeat</keyword>
<evidence type="ECO:0000256" key="2">
    <source>
        <dbReference type="ARBA" id="ARBA00022490"/>
    </source>
</evidence>
<dbReference type="Pfam" id="PF00612">
    <property type="entry name" value="IQ"/>
    <property type="match status" value="2"/>
</dbReference>
<name>A0ABM1P022_DROAR</name>
<dbReference type="Gene3D" id="1.20.5.190">
    <property type="match status" value="2"/>
</dbReference>
<accession>A0ABM1P022</accession>
<keyword evidence="5" id="KW-1185">Reference proteome</keyword>